<dbReference type="InterPro" id="IPR014352">
    <property type="entry name" value="FERM/acyl-CoA-bd_prot_sf"/>
</dbReference>
<feature type="compositionally biased region" description="Acidic residues" evidence="2">
    <location>
        <begin position="131"/>
        <end position="145"/>
    </location>
</feature>
<dbReference type="FunFam" id="2.30.29.30:FF:000001">
    <property type="entry name" value="Erythrocyte membrane protein band 4.1"/>
    <property type="match status" value="1"/>
</dbReference>
<name>A0A8T1M4P8_CLOSI</name>
<dbReference type="InterPro" id="IPR011993">
    <property type="entry name" value="PH-like_dom_sf"/>
</dbReference>
<dbReference type="InterPro" id="IPR029071">
    <property type="entry name" value="Ubiquitin-like_domsf"/>
</dbReference>
<dbReference type="Gene3D" id="2.30.29.30">
    <property type="entry name" value="Pleckstrin-homology domain (PH domain)/Phosphotyrosine-binding domain (PTB)"/>
    <property type="match status" value="1"/>
</dbReference>
<feature type="region of interest" description="Disordered" evidence="2">
    <location>
        <begin position="743"/>
        <end position="915"/>
    </location>
</feature>
<dbReference type="SMART" id="SM01195">
    <property type="entry name" value="FA"/>
    <property type="match status" value="1"/>
</dbReference>
<protein>
    <submittedName>
        <fullName evidence="4">Band 4.1-like protein 2</fullName>
    </submittedName>
</protein>
<dbReference type="SMART" id="SM00295">
    <property type="entry name" value="B41"/>
    <property type="match status" value="1"/>
</dbReference>
<dbReference type="CDD" id="cd01765">
    <property type="entry name" value="FERM_F0_F1"/>
    <property type="match status" value="1"/>
</dbReference>
<evidence type="ECO:0000313" key="5">
    <source>
        <dbReference type="Proteomes" id="UP000286415"/>
    </source>
</evidence>
<feature type="compositionally biased region" description="Polar residues" evidence="2">
    <location>
        <begin position="743"/>
        <end position="758"/>
    </location>
</feature>
<dbReference type="InterPro" id="IPR019749">
    <property type="entry name" value="Band_41_domain"/>
</dbReference>
<dbReference type="GO" id="GO:0005886">
    <property type="term" value="C:plasma membrane"/>
    <property type="evidence" value="ECO:0007669"/>
    <property type="project" value="TreeGrafter"/>
</dbReference>
<accession>A0A8T1M4P8</accession>
<feature type="compositionally biased region" description="Polar residues" evidence="2">
    <location>
        <begin position="774"/>
        <end position="787"/>
    </location>
</feature>
<dbReference type="CDD" id="cd14473">
    <property type="entry name" value="FERM_B-lobe"/>
    <property type="match status" value="1"/>
</dbReference>
<feature type="region of interest" description="Disordered" evidence="2">
    <location>
        <begin position="1"/>
        <end position="239"/>
    </location>
</feature>
<dbReference type="Pfam" id="PF09380">
    <property type="entry name" value="FERM_C"/>
    <property type="match status" value="1"/>
</dbReference>
<feature type="compositionally biased region" description="Polar residues" evidence="2">
    <location>
        <begin position="875"/>
        <end position="888"/>
    </location>
</feature>
<dbReference type="InterPro" id="IPR018979">
    <property type="entry name" value="FERM_N"/>
</dbReference>
<feature type="domain" description="FERM" evidence="3">
    <location>
        <begin position="277"/>
        <end position="562"/>
    </location>
</feature>
<dbReference type="PANTHER" id="PTHR23280:SF21">
    <property type="entry name" value="PROTEIN 4.1 HOMOLOG"/>
    <property type="match status" value="1"/>
</dbReference>
<sequence>MDANRDRARSDRSRERAQRRKKNRGAGDAVRGENDDPRGNYREQGSADVAYPSEHGEIYRDVDYSDNYHQDQLDDGEFEHQHSPDDEYVSQRRHKKKSKRSSSKPTTIEDKEYVNAPYRPEEDYPRKDDDLAYDDPEYDDQQYDDDGYHVESQENYPEPEDSVFSGSQRIPIPATRSHRSSKSFPRNGKIPPSVDSLSDYGRQSAAAETPRAVGGEEQGFWNPEVDVGTGRQPSLSEQPPFTGLQKFIASFRRLRRPKAPNAKALTEQNVSNSGTLVPARVIMLDGEEISFQLDRNDTGQSLFSRVCQHADIVETDYFGLTYVSNKLRTWFWLDPEKKINKQLRNGEQWLFSFQVKFYAPEPTLLQEDITRYQLALQVRQDIYTGKLPCSWVTQALLGSFMVQAELGDYDEREHGGSTDYLKEFEFVPSPTPQLLQKIAELHKTHVGMKPNQADIKYLETAKRLELYGVDLHPVRDTENVEIYLGVGFHGIVIYRDRLRIGRFAWPKVLRISYKKNNFYLKIRPDNAEPVETIIGFRLLNHHMANRLWKAAVEHHAFFRLKEARSPHGPSAPLSSKGSYTGHTFFQYRTMNINRPHPHFDRSLMKRRTASMPMGLNKAGSMHTLNRAHPRDMTVGRTQDTDSLGSVQPPLSFTRHAGSTGHLYSNLPRSGMRDTYDRLSQQRGTSVADRTPSYASPQGSYMDGSRSHEYVNQTKFLRNGPVEQGSIMSGSVMSDYSAKYSQNEIAPTSASRRTASPQYPTVRKSAGYGYEAPSEVSQSTGHQRGQSHSSKRRPSGGVPALGGIMLTDPIPRRDTPQVRVRDRKEAPRHNAAVEEPDELVDASLEYDDEDELEEEDDRHFDYPPHSPDGRYGPQSRLASSIPPKTTNAGRTKASEPSKPPTRHTPRGRSGRTELML</sequence>
<dbReference type="InterPro" id="IPR019747">
    <property type="entry name" value="FERM_CS"/>
</dbReference>
<dbReference type="AlphaFoldDB" id="A0A8T1M4P8"/>
<dbReference type="SUPFAM" id="SSF54236">
    <property type="entry name" value="Ubiquitin-like"/>
    <property type="match status" value="1"/>
</dbReference>
<dbReference type="PROSITE" id="PS00661">
    <property type="entry name" value="FERM_2"/>
    <property type="match status" value="1"/>
</dbReference>
<evidence type="ECO:0000256" key="2">
    <source>
        <dbReference type="SAM" id="MobiDB-lite"/>
    </source>
</evidence>
<dbReference type="GO" id="GO:0031032">
    <property type="term" value="P:actomyosin structure organization"/>
    <property type="evidence" value="ECO:0007669"/>
    <property type="project" value="TreeGrafter"/>
</dbReference>
<feature type="compositionally biased region" description="Basic and acidic residues" evidence="2">
    <location>
        <begin position="107"/>
        <end position="130"/>
    </location>
</feature>
<evidence type="ECO:0000256" key="1">
    <source>
        <dbReference type="ARBA" id="ARBA00022553"/>
    </source>
</evidence>
<dbReference type="GO" id="GO:0005856">
    <property type="term" value="C:cytoskeleton"/>
    <property type="evidence" value="ECO:0007669"/>
    <property type="project" value="TreeGrafter"/>
</dbReference>
<dbReference type="SUPFAM" id="SSF50729">
    <property type="entry name" value="PH domain-like"/>
    <property type="match status" value="1"/>
</dbReference>
<dbReference type="PANTHER" id="PTHR23280">
    <property type="entry name" value="4.1 G PROTEIN"/>
    <property type="match status" value="1"/>
</dbReference>
<dbReference type="CDD" id="cd13184">
    <property type="entry name" value="FERM_C_4_1_family"/>
    <property type="match status" value="1"/>
</dbReference>
<feature type="compositionally biased region" description="Basic and acidic residues" evidence="2">
    <location>
        <begin position="809"/>
        <end position="831"/>
    </location>
</feature>
<dbReference type="EMBL" id="NIRI02000056">
    <property type="protein sequence ID" value="KAG5444367.1"/>
    <property type="molecule type" value="Genomic_DNA"/>
</dbReference>
<reference evidence="4 5" key="2">
    <citation type="journal article" date="2021" name="Genomics">
        <title>High-quality reference genome for Clonorchis sinensis.</title>
        <authorList>
            <person name="Young N.D."/>
            <person name="Stroehlein A.J."/>
            <person name="Kinkar L."/>
            <person name="Wang T."/>
            <person name="Sohn W.M."/>
            <person name="Chang B.C.H."/>
            <person name="Kaur P."/>
            <person name="Weisz D."/>
            <person name="Dudchenko O."/>
            <person name="Aiden E.L."/>
            <person name="Korhonen P.K."/>
            <person name="Gasser R.B."/>
        </authorList>
    </citation>
    <scope>NUCLEOTIDE SEQUENCE [LARGE SCALE GENOMIC DNA]</scope>
    <source>
        <strain evidence="4">Cs-k2</strain>
    </source>
</reference>
<feature type="region of interest" description="Disordered" evidence="2">
    <location>
        <begin position="678"/>
        <end position="705"/>
    </location>
</feature>
<dbReference type="Proteomes" id="UP000286415">
    <property type="component" value="Unassembled WGS sequence"/>
</dbReference>
<dbReference type="Pfam" id="PF00373">
    <property type="entry name" value="FERM_M"/>
    <property type="match status" value="1"/>
</dbReference>
<evidence type="ECO:0000313" key="4">
    <source>
        <dbReference type="EMBL" id="KAG5444367.1"/>
    </source>
</evidence>
<proteinExistence type="predicted"/>
<dbReference type="PROSITE" id="PS00660">
    <property type="entry name" value="FERM_1"/>
    <property type="match status" value="1"/>
</dbReference>
<evidence type="ECO:0000259" key="3">
    <source>
        <dbReference type="PROSITE" id="PS50057"/>
    </source>
</evidence>
<feature type="compositionally biased region" description="Basic and acidic residues" evidence="2">
    <location>
        <begin position="1"/>
        <end position="16"/>
    </location>
</feature>
<dbReference type="OrthoDB" id="6589456at2759"/>
<dbReference type="SUPFAM" id="SSF47031">
    <property type="entry name" value="Second domain of FERM"/>
    <property type="match status" value="1"/>
</dbReference>
<dbReference type="InterPro" id="IPR018980">
    <property type="entry name" value="FERM_PH-like_C"/>
</dbReference>
<dbReference type="FunFam" id="1.20.80.10:FF:000001">
    <property type="entry name" value="Erythrocyte membrane protein band 4.1"/>
    <property type="match status" value="1"/>
</dbReference>
<dbReference type="InterPro" id="IPR000798">
    <property type="entry name" value="Ez/rad/moesin-like"/>
</dbReference>
<dbReference type="PRINTS" id="PR00935">
    <property type="entry name" value="BAND41"/>
</dbReference>
<dbReference type="PROSITE" id="PS50057">
    <property type="entry name" value="FERM_3"/>
    <property type="match status" value="1"/>
</dbReference>
<comment type="caution">
    <text evidence="4">The sequence shown here is derived from an EMBL/GenBank/DDBJ whole genome shotgun (WGS) entry which is preliminary data.</text>
</comment>
<dbReference type="InterPro" id="IPR000299">
    <property type="entry name" value="FERM_domain"/>
</dbReference>
<gene>
    <name evidence="4" type="ORF">CSKR_104559</name>
</gene>
<feature type="compositionally biased region" description="Basic and acidic residues" evidence="2">
    <location>
        <begin position="30"/>
        <end position="41"/>
    </location>
</feature>
<dbReference type="InterPro" id="IPR014847">
    <property type="entry name" value="FA"/>
</dbReference>
<feature type="compositionally biased region" description="Basic residues" evidence="2">
    <location>
        <begin position="899"/>
        <end position="908"/>
    </location>
</feature>
<dbReference type="FunFam" id="3.10.20.90:FF:000039">
    <property type="entry name" value="Tyrosine-protein phosphatase non-receptor type"/>
    <property type="match status" value="1"/>
</dbReference>
<dbReference type="Gene3D" id="1.20.80.10">
    <property type="match status" value="1"/>
</dbReference>
<feature type="compositionally biased region" description="Basic and acidic residues" evidence="2">
    <location>
        <begin position="54"/>
        <end position="85"/>
    </location>
</feature>
<dbReference type="Gene3D" id="3.10.20.90">
    <property type="entry name" value="Phosphatidylinositol 3-kinase Catalytic Subunit, Chain A, domain 1"/>
    <property type="match status" value="1"/>
</dbReference>
<dbReference type="PRINTS" id="PR00661">
    <property type="entry name" value="ERMFAMILY"/>
</dbReference>
<reference evidence="4 5" key="1">
    <citation type="journal article" date="2018" name="Biotechnol. Adv.">
        <title>Improved genomic resources and new bioinformatic workflow for the carcinogenic parasite Clonorchis sinensis: Biotechnological implications.</title>
        <authorList>
            <person name="Wang D."/>
            <person name="Korhonen P.K."/>
            <person name="Gasser R.B."/>
            <person name="Young N.D."/>
        </authorList>
    </citation>
    <scope>NUCLEOTIDE SEQUENCE [LARGE SCALE GENOMIC DNA]</scope>
    <source>
        <strain evidence="4">Cs-k2</strain>
    </source>
</reference>
<organism evidence="4 5">
    <name type="scientific">Clonorchis sinensis</name>
    <name type="common">Chinese liver fluke</name>
    <dbReference type="NCBI Taxonomy" id="79923"/>
    <lineage>
        <taxon>Eukaryota</taxon>
        <taxon>Metazoa</taxon>
        <taxon>Spiralia</taxon>
        <taxon>Lophotrochozoa</taxon>
        <taxon>Platyhelminthes</taxon>
        <taxon>Trematoda</taxon>
        <taxon>Digenea</taxon>
        <taxon>Opisthorchiida</taxon>
        <taxon>Opisthorchiata</taxon>
        <taxon>Opisthorchiidae</taxon>
        <taxon>Clonorchis</taxon>
    </lineage>
</organism>
<dbReference type="GO" id="GO:0008092">
    <property type="term" value="F:cytoskeletal protein binding"/>
    <property type="evidence" value="ECO:0007669"/>
    <property type="project" value="InterPro"/>
</dbReference>
<dbReference type="SMART" id="SM01196">
    <property type="entry name" value="FERM_C"/>
    <property type="match status" value="1"/>
</dbReference>
<dbReference type="InterPro" id="IPR035963">
    <property type="entry name" value="FERM_2"/>
</dbReference>
<dbReference type="InterPro" id="IPR019748">
    <property type="entry name" value="FERM_central"/>
</dbReference>
<keyword evidence="5" id="KW-1185">Reference proteome</keyword>
<feature type="compositionally biased region" description="Basic residues" evidence="2">
    <location>
        <begin position="91"/>
        <end position="102"/>
    </location>
</feature>
<keyword evidence="1" id="KW-0597">Phosphoprotein</keyword>
<dbReference type="Pfam" id="PF09379">
    <property type="entry name" value="FERM_N"/>
    <property type="match status" value="1"/>
</dbReference>
<feature type="region of interest" description="Disordered" evidence="2">
    <location>
        <begin position="651"/>
        <end position="670"/>
    </location>
</feature>
<feature type="compositionally biased region" description="Acidic residues" evidence="2">
    <location>
        <begin position="833"/>
        <end position="855"/>
    </location>
</feature>